<dbReference type="InterPro" id="IPR003593">
    <property type="entry name" value="AAA+_ATPase"/>
</dbReference>
<evidence type="ECO:0000256" key="4">
    <source>
        <dbReference type="ARBA" id="ARBA00022840"/>
    </source>
</evidence>
<keyword evidence="4 10" id="KW-0067">ATP-binding</keyword>
<comment type="caution">
    <text evidence="10">The sequence shown here is derived from an EMBL/GenBank/DDBJ whole genome shotgun (WGS) entry which is preliminary data.</text>
</comment>
<dbReference type="InterPro" id="IPR011527">
    <property type="entry name" value="ABC1_TM_dom"/>
</dbReference>
<gene>
    <name evidence="10" type="ORF">IAD04_04465</name>
</gene>
<dbReference type="Pfam" id="PF00005">
    <property type="entry name" value="ABC_tran"/>
    <property type="match status" value="1"/>
</dbReference>
<dbReference type="PANTHER" id="PTHR24221">
    <property type="entry name" value="ATP-BINDING CASSETTE SUB-FAMILY B"/>
    <property type="match status" value="1"/>
</dbReference>
<dbReference type="InterPro" id="IPR027417">
    <property type="entry name" value="P-loop_NTPase"/>
</dbReference>
<dbReference type="PROSITE" id="PS50893">
    <property type="entry name" value="ABC_TRANSPORTER_2"/>
    <property type="match status" value="1"/>
</dbReference>
<name>A0A9D1GA21_9FIRM</name>
<dbReference type="SUPFAM" id="SSF90123">
    <property type="entry name" value="ABC transporter transmembrane region"/>
    <property type="match status" value="1"/>
</dbReference>
<keyword evidence="6 7" id="KW-0472">Membrane</keyword>
<feature type="transmembrane region" description="Helical" evidence="7">
    <location>
        <begin position="56"/>
        <end position="77"/>
    </location>
</feature>
<dbReference type="InterPro" id="IPR017871">
    <property type="entry name" value="ABC_transporter-like_CS"/>
</dbReference>
<dbReference type="PROSITE" id="PS00211">
    <property type="entry name" value="ABC_TRANSPORTER_1"/>
    <property type="match status" value="1"/>
</dbReference>
<dbReference type="PROSITE" id="PS50929">
    <property type="entry name" value="ABC_TM1F"/>
    <property type="match status" value="1"/>
</dbReference>
<feature type="domain" description="ABC transporter" evidence="8">
    <location>
        <begin position="333"/>
        <end position="567"/>
    </location>
</feature>
<dbReference type="SUPFAM" id="SSF52540">
    <property type="entry name" value="P-loop containing nucleoside triphosphate hydrolases"/>
    <property type="match status" value="1"/>
</dbReference>
<evidence type="ECO:0000313" key="11">
    <source>
        <dbReference type="Proteomes" id="UP000886893"/>
    </source>
</evidence>
<accession>A0A9D1GA21</accession>
<keyword evidence="2 7" id="KW-0812">Transmembrane</keyword>
<dbReference type="Gene3D" id="1.20.1560.10">
    <property type="entry name" value="ABC transporter type 1, transmembrane domain"/>
    <property type="match status" value="1"/>
</dbReference>
<dbReference type="AlphaFoldDB" id="A0A9D1GA21"/>
<dbReference type="InterPro" id="IPR036640">
    <property type="entry name" value="ABC1_TM_sf"/>
</dbReference>
<evidence type="ECO:0000256" key="3">
    <source>
        <dbReference type="ARBA" id="ARBA00022741"/>
    </source>
</evidence>
<proteinExistence type="predicted"/>
<comment type="subcellular location">
    <subcellularLocation>
        <location evidence="1">Cell membrane</location>
        <topology evidence="1">Multi-pass membrane protein</topology>
    </subcellularLocation>
</comment>
<keyword evidence="3" id="KW-0547">Nucleotide-binding</keyword>
<reference evidence="10" key="1">
    <citation type="submission" date="2020-10" db="EMBL/GenBank/DDBJ databases">
        <authorList>
            <person name="Gilroy R."/>
        </authorList>
    </citation>
    <scope>NUCLEOTIDE SEQUENCE</scope>
    <source>
        <strain evidence="10">14508</strain>
    </source>
</reference>
<dbReference type="PANTHER" id="PTHR24221:SF397">
    <property type="entry name" value="ABC TRANSPORTER, ATP-BINDING TRANSMEMBRANE PROTEIN"/>
    <property type="match status" value="1"/>
</dbReference>
<dbReference type="GO" id="GO:0005524">
    <property type="term" value="F:ATP binding"/>
    <property type="evidence" value="ECO:0007669"/>
    <property type="project" value="UniProtKB-KW"/>
</dbReference>
<dbReference type="GO" id="GO:0140359">
    <property type="term" value="F:ABC-type transporter activity"/>
    <property type="evidence" value="ECO:0007669"/>
    <property type="project" value="InterPro"/>
</dbReference>
<evidence type="ECO:0000259" key="8">
    <source>
        <dbReference type="PROSITE" id="PS50893"/>
    </source>
</evidence>
<feature type="domain" description="ABC transmembrane type-1" evidence="9">
    <location>
        <begin position="27"/>
        <end position="303"/>
    </location>
</feature>
<dbReference type="EMBL" id="DVKI01000137">
    <property type="protein sequence ID" value="HIT17608.1"/>
    <property type="molecule type" value="Genomic_DNA"/>
</dbReference>
<evidence type="ECO:0000256" key="2">
    <source>
        <dbReference type="ARBA" id="ARBA00022692"/>
    </source>
</evidence>
<keyword evidence="5 7" id="KW-1133">Transmembrane helix</keyword>
<dbReference type="Pfam" id="PF00664">
    <property type="entry name" value="ABC_membrane"/>
    <property type="match status" value="1"/>
</dbReference>
<dbReference type="FunFam" id="3.40.50.300:FF:001443">
    <property type="entry name" value="ABC transporter, ATP-binding protein"/>
    <property type="match status" value="1"/>
</dbReference>
<dbReference type="InterPro" id="IPR003439">
    <property type="entry name" value="ABC_transporter-like_ATP-bd"/>
</dbReference>
<sequence length="576" mass="65106">MIQYLMKKYALTQQGAKDFLKATVHFILSNLLLMLPASLLFLLVQDLISGHIPTSHYYILSLGIFGILVLMFVVYYFEYNCSFFLTYKESGKRRIQLAERLRKLPLSFFAHKDLTDMTNVILNDATALEQSFSHFMPSFFGSMISTIIIAIPIIIIDWRMAIASLWVLPVAIIIVACSKKAQNYFNKKKNDSVLDLHDKVQECIDDMKDIRSSNYQDSYLQKVKINIRDVEKKQIKSELGVALFVVSAQMILKFGIATTALAGAIFLVDGSLPIMTFFLFLLLISRLYEPMASALQNLAAINSTYLNIERMKEFYRVSIQDGTKDFHPKNYNVEFKNVDFSYNENEGVLHQVSFVAKQGEVTALVGPSGCGKSTISKLCARFWDVNKGKIELGGENICQIDPETLMNNFSIVFQDVNLFNNTILENIRIGKKDASDEEVIAAAKMANCDEFVLKLKDQYHTFIGENGTELSGGERQRISIARALLKDAPIILLDEATASLDAENETIIQEAISKVTKNKTVIVIAHRMRTVENADHIIVLKEGKIIEEGKPTDLIQKQKEFAKMVRLQKESSSWSI</sequence>
<evidence type="ECO:0000256" key="1">
    <source>
        <dbReference type="ARBA" id="ARBA00004651"/>
    </source>
</evidence>
<feature type="transmembrane region" description="Helical" evidence="7">
    <location>
        <begin position="161"/>
        <end position="178"/>
    </location>
</feature>
<protein>
    <submittedName>
        <fullName evidence="10">ABC transporter ATP-binding protein</fullName>
    </submittedName>
</protein>
<feature type="transmembrane region" description="Helical" evidence="7">
    <location>
        <begin position="20"/>
        <end position="44"/>
    </location>
</feature>
<evidence type="ECO:0000259" key="9">
    <source>
        <dbReference type="PROSITE" id="PS50929"/>
    </source>
</evidence>
<dbReference type="GO" id="GO:0005886">
    <property type="term" value="C:plasma membrane"/>
    <property type="evidence" value="ECO:0007669"/>
    <property type="project" value="UniProtKB-SubCell"/>
</dbReference>
<dbReference type="Gene3D" id="3.40.50.300">
    <property type="entry name" value="P-loop containing nucleotide triphosphate hydrolases"/>
    <property type="match status" value="1"/>
</dbReference>
<organism evidence="10 11">
    <name type="scientific">Candidatus Caccosoma faecigallinarum</name>
    <dbReference type="NCBI Taxonomy" id="2840720"/>
    <lineage>
        <taxon>Bacteria</taxon>
        <taxon>Bacillati</taxon>
        <taxon>Bacillota</taxon>
        <taxon>Bacillota incertae sedis</taxon>
        <taxon>Candidatus Caccosoma</taxon>
    </lineage>
</organism>
<reference evidence="10" key="2">
    <citation type="journal article" date="2021" name="PeerJ">
        <title>Extensive microbial diversity within the chicken gut microbiome revealed by metagenomics and culture.</title>
        <authorList>
            <person name="Gilroy R."/>
            <person name="Ravi A."/>
            <person name="Getino M."/>
            <person name="Pursley I."/>
            <person name="Horton D.L."/>
            <person name="Alikhan N.F."/>
            <person name="Baker D."/>
            <person name="Gharbi K."/>
            <person name="Hall N."/>
            <person name="Watson M."/>
            <person name="Adriaenssens E.M."/>
            <person name="Foster-Nyarko E."/>
            <person name="Jarju S."/>
            <person name="Secka A."/>
            <person name="Antonio M."/>
            <person name="Oren A."/>
            <person name="Chaudhuri R.R."/>
            <person name="La Ragione R."/>
            <person name="Hildebrand F."/>
            <person name="Pallen M.J."/>
        </authorList>
    </citation>
    <scope>NUCLEOTIDE SEQUENCE</scope>
    <source>
        <strain evidence="10">14508</strain>
    </source>
</reference>
<evidence type="ECO:0000256" key="6">
    <source>
        <dbReference type="ARBA" id="ARBA00023136"/>
    </source>
</evidence>
<dbReference type="GO" id="GO:0034040">
    <property type="term" value="F:ATPase-coupled lipid transmembrane transporter activity"/>
    <property type="evidence" value="ECO:0007669"/>
    <property type="project" value="TreeGrafter"/>
</dbReference>
<dbReference type="SMART" id="SM00382">
    <property type="entry name" value="AAA"/>
    <property type="match status" value="1"/>
</dbReference>
<feature type="transmembrane region" description="Helical" evidence="7">
    <location>
        <begin position="135"/>
        <end position="155"/>
    </location>
</feature>
<evidence type="ECO:0000256" key="5">
    <source>
        <dbReference type="ARBA" id="ARBA00022989"/>
    </source>
</evidence>
<evidence type="ECO:0000256" key="7">
    <source>
        <dbReference type="SAM" id="Phobius"/>
    </source>
</evidence>
<dbReference type="InterPro" id="IPR039421">
    <property type="entry name" value="Type_1_exporter"/>
</dbReference>
<dbReference type="GO" id="GO:0016887">
    <property type="term" value="F:ATP hydrolysis activity"/>
    <property type="evidence" value="ECO:0007669"/>
    <property type="project" value="InterPro"/>
</dbReference>
<evidence type="ECO:0000313" key="10">
    <source>
        <dbReference type="EMBL" id="HIT17608.1"/>
    </source>
</evidence>
<dbReference type="Proteomes" id="UP000886893">
    <property type="component" value="Unassembled WGS sequence"/>
</dbReference>